<dbReference type="SMART" id="SM00194">
    <property type="entry name" value="PTPc"/>
    <property type="match status" value="2"/>
</dbReference>
<accession>A0A4U5UGK5</accession>
<evidence type="ECO:0000313" key="19">
    <source>
        <dbReference type="EMBL" id="TKS73856.1"/>
    </source>
</evidence>
<evidence type="ECO:0000256" key="11">
    <source>
        <dbReference type="ARBA" id="ARBA00023157"/>
    </source>
</evidence>
<feature type="compositionally biased region" description="Low complexity" evidence="14">
    <location>
        <begin position="785"/>
        <end position="804"/>
    </location>
</feature>
<dbReference type="PROSITE" id="PS50055">
    <property type="entry name" value="TYR_PHOSPHATASE_PTP"/>
    <property type="match status" value="2"/>
</dbReference>
<feature type="compositionally biased region" description="Low complexity" evidence="14">
    <location>
        <begin position="728"/>
        <end position="743"/>
    </location>
</feature>
<keyword evidence="10" id="KW-0472">Membrane</keyword>
<evidence type="ECO:0000259" key="15">
    <source>
        <dbReference type="PROSITE" id="PS50055"/>
    </source>
</evidence>
<evidence type="ECO:0000256" key="13">
    <source>
        <dbReference type="ARBA" id="ARBA00051722"/>
    </source>
</evidence>
<name>A0A4U5UGK5_COLLU</name>
<feature type="compositionally biased region" description="Acidic residues" evidence="14">
    <location>
        <begin position="433"/>
        <end position="450"/>
    </location>
</feature>
<dbReference type="InterPro" id="IPR013783">
    <property type="entry name" value="Ig-like_fold"/>
</dbReference>
<dbReference type="InterPro" id="IPR001148">
    <property type="entry name" value="CA_dom"/>
</dbReference>
<keyword evidence="11" id="KW-1015">Disulfide bond</keyword>
<dbReference type="InterPro" id="IPR041887">
    <property type="entry name" value="Alpha_CARP_receptor-type"/>
</dbReference>
<evidence type="ECO:0000259" key="16">
    <source>
        <dbReference type="PROSITE" id="PS50056"/>
    </source>
</evidence>
<dbReference type="Gene3D" id="2.60.40.10">
    <property type="entry name" value="Immunoglobulins"/>
    <property type="match status" value="1"/>
</dbReference>
<dbReference type="InterPro" id="IPR003595">
    <property type="entry name" value="Tyr_Pase_cat"/>
</dbReference>
<keyword evidence="9" id="KW-1133">Transmembrane helix</keyword>
<feature type="region of interest" description="Disordered" evidence="14">
    <location>
        <begin position="433"/>
        <end position="540"/>
    </location>
</feature>
<organism evidence="19 20">
    <name type="scientific">Collichthys lucidus</name>
    <name type="common">Big head croaker</name>
    <name type="synonym">Sciaena lucida</name>
    <dbReference type="NCBI Taxonomy" id="240159"/>
    <lineage>
        <taxon>Eukaryota</taxon>
        <taxon>Metazoa</taxon>
        <taxon>Chordata</taxon>
        <taxon>Craniata</taxon>
        <taxon>Vertebrata</taxon>
        <taxon>Euteleostomi</taxon>
        <taxon>Actinopterygii</taxon>
        <taxon>Neopterygii</taxon>
        <taxon>Teleostei</taxon>
        <taxon>Neoteleostei</taxon>
        <taxon>Acanthomorphata</taxon>
        <taxon>Eupercaria</taxon>
        <taxon>Sciaenidae</taxon>
        <taxon>Collichthys</taxon>
    </lineage>
</organism>
<keyword evidence="19" id="KW-0675">Receptor</keyword>
<evidence type="ECO:0000256" key="8">
    <source>
        <dbReference type="ARBA" id="ARBA00022912"/>
    </source>
</evidence>
<feature type="compositionally biased region" description="Polar residues" evidence="14">
    <location>
        <begin position="654"/>
        <end position="663"/>
    </location>
</feature>
<dbReference type="GO" id="GO:0004725">
    <property type="term" value="F:protein tyrosine phosphatase activity"/>
    <property type="evidence" value="ECO:0007669"/>
    <property type="project" value="UniProtKB-EC"/>
</dbReference>
<feature type="compositionally biased region" description="Low complexity" evidence="14">
    <location>
        <begin position="761"/>
        <end position="778"/>
    </location>
</feature>
<dbReference type="InterPro" id="IPR003961">
    <property type="entry name" value="FN3_dom"/>
</dbReference>
<evidence type="ECO:0000259" key="17">
    <source>
        <dbReference type="PROSITE" id="PS50853"/>
    </source>
</evidence>
<evidence type="ECO:0000256" key="2">
    <source>
        <dbReference type="ARBA" id="ARBA00006246"/>
    </source>
</evidence>
<dbReference type="EC" id="3.1.3.48" evidence="3"/>
<feature type="compositionally biased region" description="Polar residues" evidence="14">
    <location>
        <begin position="470"/>
        <end position="482"/>
    </location>
</feature>
<feature type="domain" description="Tyrosine-protein phosphatase" evidence="15">
    <location>
        <begin position="1302"/>
        <end position="1566"/>
    </location>
</feature>
<dbReference type="InterPro" id="IPR000387">
    <property type="entry name" value="Tyr_Pase_dom"/>
</dbReference>
<dbReference type="Gene3D" id="3.10.200.10">
    <property type="entry name" value="Alpha carbonic anhydrase"/>
    <property type="match status" value="1"/>
</dbReference>
<dbReference type="SUPFAM" id="SSF52799">
    <property type="entry name" value="(Phosphotyrosine protein) phosphatases II"/>
    <property type="match status" value="2"/>
</dbReference>
<dbReference type="InterPro" id="IPR000242">
    <property type="entry name" value="PTP_cat"/>
</dbReference>
<evidence type="ECO:0000256" key="1">
    <source>
        <dbReference type="ARBA" id="ARBA00004479"/>
    </source>
</evidence>
<dbReference type="PROSITE" id="PS50056">
    <property type="entry name" value="TYR_PHOSPHATASE_2"/>
    <property type="match status" value="2"/>
</dbReference>
<feature type="compositionally biased region" description="Low complexity" evidence="14">
    <location>
        <begin position="676"/>
        <end position="690"/>
    </location>
</feature>
<feature type="region of interest" description="Disordered" evidence="14">
    <location>
        <begin position="654"/>
        <end position="707"/>
    </location>
</feature>
<dbReference type="PROSITE" id="PS00383">
    <property type="entry name" value="TYR_PHOSPHATASE_1"/>
    <property type="match status" value="1"/>
</dbReference>
<dbReference type="SMART" id="SM00060">
    <property type="entry name" value="FN3"/>
    <property type="match status" value="1"/>
</dbReference>
<evidence type="ECO:0000256" key="10">
    <source>
        <dbReference type="ARBA" id="ARBA00023136"/>
    </source>
</evidence>
<dbReference type="CDD" id="cd03122">
    <property type="entry name" value="alpha_CARP_receptor_like"/>
    <property type="match status" value="1"/>
</dbReference>
<dbReference type="PANTHER" id="PTHR19134:SF461">
    <property type="entry name" value="RECEPTOR-TYPE TYROSINE-PROTEIN PHOSPHATASE ZETA"/>
    <property type="match status" value="1"/>
</dbReference>
<dbReference type="Proteomes" id="UP000298787">
    <property type="component" value="Chromosome 7"/>
</dbReference>
<comment type="catalytic activity">
    <reaction evidence="13">
        <text>O-phospho-L-tyrosyl-[protein] + H2O = L-tyrosyl-[protein] + phosphate</text>
        <dbReference type="Rhea" id="RHEA:10684"/>
        <dbReference type="Rhea" id="RHEA-COMP:10136"/>
        <dbReference type="Rhea" id="RHEA-COMP:20101"/>
        <dbReference type="ChEBI" id="CHEBI:15377"/>
        <dbReference type="ChEBI" id="CHEBI:43474"/>
        <dbReference type="ChEBI" id="CHEBI:46858"/>
        <dbReference type="ChEBI" id="CHEBI:61978"/>
        <dbReference type="EC" id="3.1.3.48"/>
    </reaction>
</comment>
<comment type="similarity">
    <text evidence="2">Belongs to the protein-tyrosine phosphatase family. Receptor class 5 subfamily.</text>
</comment>
<protein>
    <recommendedName>
        <fullName evidence="3">protein-tyrosine-phosphatase</fullName>
        <ecNumber evidence="3">3.1.3.48</ecNumber>
    </recommendedName>
</protein>
<evidence type="ECO:0000256" key="6">
    <source>
        <dbReference type="ARBA" id="ARBA00022737"/>
    </source>
</evidence>
<feature type="region of interest" description="Disordered" evidence="14">
    <location>
        <begin position="1097"/>
        <end position="1224"/>
    </location>
</feature>
<evidence type="ECO:0000256" key="9">
    <source>
        <dbReference type="ARBA" id="ARBA00022989"/>
    </source>
</evidence>
<feature type="domain" description="Tyrosine specific protein phosphatases" evidence="16">
    <location>
        <begin position="1796"/>
        <end position="1870"/>
    </location>
</feature>
<feature type="domain" description="Tyrosine-protein phosphatase" evidence="15">
    <location>
        <begin position="1597"/>
        <end position="1879"/>
    </location>
</feature>
<dbReference type="PROSITE" id="PS51144">
    <property type="entry name" value="ALPHA_CA_2"/>
    <property type="match status" value="1"/>
</dbReference>
<feature type="compositionally biased region" description="Polar residues" evidence="14">
    <location>
        <begin position="504"/>
        <end position="519"/>
    </location>
</feature>
<feature type="compositionally biased region" description="Low complexity" evidence="14">
    <location>
        <begin position="1050"/>
        <end position="1064"/>
    </location>
</feature>
<reference evidence="19 20" key="1">
    <citation type="submission" date="2019-01" db="EMBL/GenBank/DDBJ databases">
        <title>Genome Assembly of Collichthys lucidus.</title>
        <authorList>
            <person name="Cai M."/>
            <person name="Xiao S."/>
        </authorList>
    </citation>
    <scope>NUCLEOTIDE SEQUENCE [LARGE SCALE GENOMIC DNA]</scope>
    <source>
        <strain evidence="19">JT15FE1705JMU</strain>
        <tissue evidence="19">Muscle</tissue>
    </source>
</reference>
<evidence type="ECO:0000256" key="14">
    <source>
        <dbReference type="SAM" id="MobiDB-lite"/>
    </source>
</evidence>
<dbReference type="Pfam" id="PF00102">
    <property type="entry name" value="Y_phosphatase"/>
    <property type="match status" value="2"/>
</dbReference>
<dbReference type="CDD" id="cd14550">
    <property type="entry name" value="R5-PTP-2"/>
    <property type="match status" value="1"/>
</dbReference>
<evidence type="ECO:0000256" key="7">
    <source>
        <dbReference type="ARBA" id="ARBA00022801"/>
    </source>
</evidence>
<comment type="subcellular location">
    <subcellularLocation>
        <location evidence="1">Membrane</location>
        <topology evidence="1">Single-pass type I membrane protein</topology>
    </subcellularLocation>
</comment>
<evidence type="ECO:0000256" key="5">
    <source>
        <dbReference type="ARBA" id="ARBA00022729"/>
    </source>
</evidence>
<evidence type="ECO:0000256" key="3">
    <source>
        <dbReference type="ARBA" id="ARBA00013064"/>
    </source>
</evidence>
<dbReference type="InterPro" id="IPR036116">
    <property type="entry name" value="FN3_sf"/>
</dbReference>
<keyword evidence="5" id="KW-0732">Signal</keyword>
<dbReference type="STRING" id="240159.A0A4U5UGK5"/>
<dbReference type="SUPFAM" id="SSF51069">
    <property type="entry name" value="Carbonic anhydrase"/>
    <property type="match status" value="1"/>
</dbReference>
<feature type="region of interest" description="Disordered" evidence="14">
    <location>
        <begin position="721"/>
        <end position="840"/>
    </location>
</feature>
<keyword evidence="4" id="KW-0812">Transmembrane</keyword>
<dbReference type="Pfam" id="PF00041">
    <property type="entry name" value="fn3"/>
    <property type="match status" value="1"/>
</dbReference>
<dbReference type="SMART" id="SM00404">
    <property type="entry name" value="PTPc_motif"/>
    <property type="match status" value="2"/>
</dbReference>
<proteinExistence type="inferred from homology"/>
<dbReference type="SUPFAM" id="SSF49265">
    <property type="entry name" value="Fibronectin type III"/>
    <property type="match status" value="1"/>
</dbReference>
<keyword evidence="20" id="KW-1185">Reference proteome</keyword>
<dbReference type="SMART" id="SM01057">
    <property type="entry name" value="Carb_anhydrase"/>
    <property type="match status" value="1"/>
</dbReference>
<dbReference type="GO" id="GO:0016020">
    <property type="term" value="C:membrane"/>
    <property type="evidence" value="ECO:0007669"/>
    <property type="project" value="UniProtKB-SubCell"/>
</dbReference>
<dbReference type="FunFam" id="3.90.190.10:FF:000013">
    <property type="entry name" value="receptor-type tyrosine-protein phosphatase zeta isoform X1"/>
    <property type="match status" value="1"/>
</dbReference>
<sequence>MKGVYRNLRQAKLNMTNKVTLKVLKDMHTEINASSQKTSTGRMQIDDQRNDLIEMQLRPVERTLNQNNWAKKYPSCSNAKQSPINIEENLAQVKLQYQKLKFEGWEHLTTDRTTIKNDGKTVAVNVDGDFYVSGGGLMSKFKVGRITFHWGRCNASSDGSEHSLDGVKYPLEMQIYCYEAHRFDSLDETIKAGGRITALAVLFETSQEENVNYAAIIDGINSVSRYGKSAELLPFTLRGLLPNSTEKYFIYNGSLTTPPCSETVEWIVFKNTVTIFDEQLEMFCEVMTMQQAGYVMLMDYLQNNYREQQRQFMGQVFSSYTGTEEVLTPVCSSEPENIQAAPHNLSSLLVTWERPRAVYDANIEKYSVSYRLANEENTAPTIYLTDGDQDVGAILDDLLANTSYVVQVVAVCTNGLYGRVSDLVTAVMPIDDPENALDPDSDEFDTDSNYEPDLSWNEPVQTEDYDQAWIPTNSPKTTTSGSRLLPLPGIRSTTAESGWRETTTDQVPSVRSTQYGQVLSHSEETTHHSTSTQPPEVTLSPETKVLTSVENVALPVPTTTTTTKEAFISTSTTPLYSNTKTVLGGISPKDLVKTEDVGRTTTPTFTSAETKGGKSISSYSTTMTTMRSHNIDISSTTTSSSFIQAETDQSLMGSINEDTTTDGAVSIGSGGLPEIQAETSTSQPSSSSEAVPRRPTSPSMPYFSPTTTSVRLSGVVLQTTKSLSNGESPSVLPPSSSSFASSPLCDTADPNATPFTCLHDPPSSSWPVLSASASASKDPAPPSTPTLSASTLPHLPHPSHPLSSRETNPVSPGVGFNDNDSDGDLLSGSSGDPSVFSDTPPLLTYPSDIAVTAEPSESSWDPSLSTVSFSPTLQPSVLLCSDFTSSGTTPGLSHSFSAGFEDSRYAMGSTIESILPEVSGDGFPLASDVDSMCGCSLEPSVSSSWLHASPHVPLPSSAWDSASLELYSSIGFPPASDGGVDNLLHSLSVTGSDGLSLDDPLLSHSTISPSSSSSHSQVTYSDLPISVAATASAIRNPWFSASDGNSQTSTLSFSPSASPFSPTPEGQALDTSSSASGSALFPDSLEGVDQEWDRVQTSASGESVSPYSTKVTSTIPPSTTSESGQTPDDLDERSSAFYFESESGSATTLEVGDTVVPTIPPVTSASPWSLGGEEDSGSGQGDSLYDNETSSDFSISDRTERDSEEEEPVADASNSSHESRVGSIRERERKAVVPLAVISTLTVFGLVVLISILIYWRTVSVYSAESYQRGSGDRKGHPSDYVGQKESCQCLVGTCFQTAHFYIDDSSSPRVIAAPPTAALSSEETAFPVKEFVKHVAELHNANGFQQEFEGFKKPRSYIAAQGPLRSSTEDFWRMVWEQNVCIIVMITNLVEKGRRKCDQYWPAEVHEEYGSYLVTVKSSRVFAYYTQRTFTVRNTHTKKKFHHFLFDLVHLQGSQKGRSNERTVTQYHYTQWPDMGVPEYALPLLSFVRKSSGARMNDMGPMVVHCSAGVGRTGTYIVLDSMLKQIKDENTVNITGFLKHIRTQRNYLVQTEEQYVFIHDALVEAILSGETEVMAAHLHRYVDELLIPGPAGRTHLDKQFKLVCHSGVKQCNYSVALQDCNRSKNRDCSVIPVERSRVRLSTTAGETSDYINASYITAALERYFLTPILSMVVFLQGYRQSNEFIITQNPLPDTIKDFWKMIWDHNAQVIVSLLGTASPEMEEEAELCAAWPRKGQPISYEMFTVTQRTENHICLANEDMLVVQDYVLEATQDDYVLEVKHYRAPRWPNPDSPMSNTFELLNLVKEESAAKDGPTVVHDDVGGVTAGTFCALSSLTCQLEAEGSVDVFQVAKLTNLMRPGIFSDIEQYQFLYKAMLSLIGTQEDKKTLQSSDNNGTIVVGTASTAESLESLV</sequence>
<feature type="compositionally biased region" description="Polar residues" evidence="14">
    <location>
        <begin position="696"/>
        <end position="707"/>
    </location>
</feature>
<gene>
    <name evidence="19" type="ORF">D9C73_007937</name>
</gene>
<feature type="region of interest" description="Disordered" evidence="14">
    <location>
        <begin position="1050"/>
        <end position="1083"/>
    </location>
</feature>
<dbReference type="PRINTS" id="PR00700">
    <property type="entry name" value="PRTYPHPHTASE"/>
</dbReference>
<evidence type="ECO:0000259" key="18">
    <source>
        <dbReference type="PROSITE" id="PS51144"/>
    </source>
</evidence>
<dbReference type="Gene3D" id="3.90.190.10">
    <property type="entry name" value="Protein tyrosine phosphatase superfamily"/>
    <property type="match status" value="2"/>
</dbReference>
<dbReference type="InterPro" id="IPR050348">
    <property type="entry name" value="Protein-Tyr_Phosphatase"/>
</dbReference>
<dbReference type="PANTHER" id="PTHR19134">
    <property type="entry name" value="RECEPTOR-TYPE TYROSINE-PROTEIN PHOSPHATASE"/>
    <property type="match status" value="1"/>
</dbReference>
<dbReference type="InterPro" id="IPR016130">
    <property type="entry name" value="Tyr_Pase_AS"/>
</dbReference>
<dbReference type="FunFam" id="3.90.190.10:FF:000185">
    <property type="entry name" value="Predicted protein"/>
    <property type="match status" value="1"/>
</dbReference>
<dbReference type="InterPro" id="IPR029021">
    <property type="entry name" value="Prot-tyrosine_phosphatase-like"/>
</dbReference>
<dbReference type="PROSITE" id="PS50853">
    <property type="entry name" value="FN3"/>
    <property type="match status" value="1"/>
</dbReference>
<keyword evidence="7" id="KW-0378">Hydrolase</keyword>
<evidence type="ECO:0000256" key="12">
    <source>
        <dbReference type="ARBA" id="ARBA00023180"/>
    </source>
</evidence>
<keyword evidence="8" id="KW-0904">Protein phosphatase</keyword>
<dbReference type="Pfam" id="PF00194">
    <property type="entry name" value="Carb_anhydrase"/>
    <property type="match status" value="1"/>
</dbReference>
<feature type="domain" description="Fibronectin type-III" evidence="17">
    <location>
        <begin position="334"/>
        <end position="431"/>
    </location>
</feature>
<evidence type="ECO:0000256" key="4">
    <source>
        <dbReference type="ARBA" id="ARBA00022692"/>
    </source>
</evidence>
<keyword evidence="6" id="KW-0677">Repeat</keyword>
<keyword evidence="12" id="KW-0325">Glycoprotein</keyword>
<dbReference type="InterPro" id="IPR036398">
    <property type="entry name" value="CA_dom_sf"/>
</dbReference>
<dbReference type="EMBL" id="CM014084">
    <property type="protein sequence ID" value="TKS73856.1"/>
    <property type="molecule type" value="Genomic_DNA"/>
</dbReference>
<evidence type="ECO:0000313" key="20">
    <source>
        <dbReference type="Proteomes" id="UP000298787"/>
    </source>
</evidence>
<feature type="compositionally biased region" description="Low complexity" evidence="14">
    <location>
        <begin position="1108"/>
        <end position="1123"/>
    </location>
</feature>
<feature type="domain" description="Alpha-carbonic anhydrase" evidence="18">
    <location>
        <begin position="60"/>
        <end position="320"/>
    </location>
</feature>
<dbReference type="CDD" id="cd00063">
    <property type="entry name" value="FN3"/>
    <property type="match status" value="1"/>
</dbReference>
<feature type="compositionally biased region" description="Polar residues" evidence="14">
    <location>
        <begin position="1097"/>
        <end position="1107"/>
    </location>
</feature>
<feature type="domain" description="Tyrosine specific protein phosphatases" evidence="16">
    <location>
        <begin position="1483"/>
        <end position="1557"/>
    </location>
</feature>